<keyword evidence="3" id="KW-1185">Reference proteome</keyword>
<accession>A0ABX6C4R2</accession>
<evidence type="ECO:0000313" key="2">
    <source>
        <dbReference type="EMBL" id="QFG04250.1"/>
    </source>
</evidence>
<sequence length="299" mass="32271">MKIAVAGGTGFLGRSITRALLDAGHEVVVGSRRRPEKAPLDPRATWVAADVTAPETLPALLAGADAVVDAVQFPNSPIEHPEKGYTFERIDLGGTRNLVDAAKSAGTPLFIGLSGVGAAEHAPYHWQRFKWQEEQHIAASGVPYVVFRPSWVYGPGDVSLNRFLGFAKFLPFVPVIGNGKTRINPLYVEDLAAHVVAAVQKPEARGRIFEIGGPDVLTMDDVIRTALRVSGRRRFLLHSPKPVMKLVASVAQFAPGRPLTPDAIDFITMDGVADTAALREVFGLRLTPLEEGLAAYLKR</sequence>
<protein>
    <submittedName>
        <fullName evidence="2">Complex I NDUFA9 subunit family protein</fullName>
    </submittedName>
</protein>
<dbReference type="SUPFAM" id="SSF51735">
    <property type="entry name" value="NAD(P)-binding Rossmann-fold domains"/>
    <property type="match status" value="1"/>
</dbReference>
<dbReference type="Gene3D" id="3.40.50.720">
    <property type="entry name" value="NAD(P)-binding Rossmann-like Domain"/>
    <property type="match status" value="1"/>
</dbReference>
<dbReference type="Proteomes" id="UP000326331">
    <property type="component" value="Chromosome"/>
</dbReference>
<reference evidence="2 3" key="1">
    <citation type="submission" date="2019-10" db="EMBL/GenBank/DDBJ databases">
        <title>Thermopilla bonchosmolovskayae gen. nov., sp. nov., a moderately thermophilic Chloroflexi bacterium from a Chukotka hot spring (Arctic, Russia), representing a novel classis Thermopillaia, which include previously uncultivated lineage OLB14.</title>
        <authorList>
            <person name="Kochetkova T.V."/>
            <person name="Zayulina K.S."/>
            <person name="Zhigarkov V.S."/>
            <person name="Minaev N.V."/>
            <person name="Novikov A."/>
            <person name="Toshchakov S.V."/>
            <person name="Elcheninov A.G."/>
            <person name="Kublanov I.V."/>
        </authorList>
    </citation>
    <scope>NUCLEOTIDE SEQUENCE [LARGE SCALE GENOMIC DNA]</scope>
    <source>
        <strain evidence="2 3">3753O</strain>
    </source>
</reference>
<dbReference type="CDD" id="cd05271">
    <property type="entry name" value="NDUFA9_like_SDR_a"/>
    <property type="match status" value="1"/>
</dbReference>
<dbReference type="EMBL" id="CP042829">
    <property type="protein sequence ID" value="QFG04250.1"/>
    <property type="molecule type" value="Genomic_DNA"/>
</dbReference>
<proteinExistence type="predicted"/>
<dbReference type="Pfam" id="PF01370">
    <property type="entry name" value="Epimerase"/>
    <property type="match status" value="1"/>
</dbReference>
<dbReference type="InterPro" id="IPR036291">
    <property type="entry name" value="NAD(P)-bd_dom_sf"/>
</dbReference>
<dbReference type="RefSeq" id="WP_158068185.1">
    <property type="nucleotide sequence ID" value="NZ_CP042829.1"/>
</dbReference>
<evidence type="ECO:0000313" key="3">
    <source>
        <dbReference type="Proteomes" id="UP000326331"/>
    </source>
</evidence>
<dbReference type="PANTHER" id="PTHR12126:SF11">
    <property type="entry name" value="NADH DEHYDROGENASE [UBIQUINONE] 1 ALPHA SUBCOMPLEX SUBUNIT 9, MITOCHONDRIAL"/>
    <property type="match status" value="1"/>
</dbReference>
<name>A0ABX6C4R2_9CHLR</name>
<dbReference type="PANTHER" id="PTHR12126">
    <property type="entry name" value="NADH-UBIQUINONE OXIDOREDUCTASE 39 KDA SUBUNIT-RELATED"/>
    <property type="match status" value="1"/>
</dbReference>
<gene>
    <name evidence="2" type="ORF">Tbon_13520</name>
</gene>
<dbReference type="InterPro" id="IPR001509">
    <property type="entry name" value="Epimerase_deHydtase"/>
</dbReference>
<organism evidence="2 3">
    <name type="scientific">Tepidiforma bonchosmolovskayae</name>
    <dbReference type="NCBI Taxonomy" id="2601677"/>
    <lineage>
        <taxon>Bacteria</taxon>
        <taxon>Bacillati</taxon>
        <taxon>Chloroflexota</taxon>
        <taxon>Tepidiformia</taxon>
        <taxon>Tepidiformales</taxon>
        <taxon>Tepidiformaceae</taxon>
        <taxon>Tepidiforma</taxon>
    </lineage>
</organism>
<feature type="domain" description="NAD-dependent epimerase/dehydratase" evidence="1">
    <location>
        <begin position="3"/>
        <end position="212"/>
    </location>
</feature>
<evidence type="ECO:0000259" key="1">
    <source>
        <dbReference type="Pfam" id="PF01370"/>
    </source>
</evidence>
<dbReference type="InterPro" id="IPR051207">
    <property type="entry name" value="ComplexI_NDUFA9_subunit"/>
</dbReference>